<name>A0A645HIC6_9ZZZZ</name>
<proteinExistence type="predicted"/>
<evidence type="ECO:0000313" key="2">
    <source>
        <dbReference type="EMBL" id="MPN38500.1"/>
    </source>
</evidence>
<sequence>MREDNHGGGRINIEVEELNGGANERGDDDFIARVDRGVFLFVVECCGCCLHNIFLFLAEREAILRTAKETFQSVTNFESGQK</sequence>
<accession>A0A645HIC6</accession>
<keyword evidence="1" id="KW-0812">Transmembrane</keyword>
<dbReference type="AlphaFoldDB" id="A0A645HIC6"/>
<dbReference type="EMBL" id="VSSQ01093763">
    <property type="protein sequence ID" value="MPN38500.1"/>
    <property type="molecule type" value="Genomic_DNA"/>
</dbReference>
<keyword evidence="1" id="KW-0472">Membrane</keyword>
<keyword evidence="1" id="KW-1133">Transmembrane helix</keyword>
<gene>
    <name evidence="2" type="ORF">SDC9_186024</name>
</gene>
<comment type="caution">
    <text evidence="2">The sequence shown here is derived from an EMBL/GenBank/DDBJ whole genome shotgun (WGS) entry which is preliminary data.</text>
</comment>
<protein>
    <submittedName>
        <fullName evidence="2">Uncharacterized protein</fullName>
    </submittedName>
</protein>
<organism evidence="2">
    <name type="scientific">bioreactor metagenome</name>
    <dbReference type="NCBI Taxonomy" id="1076179"/>
    <lineage>
        <taxon>unclassified sequences</taxon>
        <taxon>metagenomes</taxon>
        <taxon>ecological metagenomes</taxon>
    </lineage>
</organism>
<evidence type="ECO:0000256" key="1">
    <source>
        <dbReference type="SAM" id="Phobius"/>
    </source>
</evidence>
<feature type="transmembrane region" description="Helical" evidence="1">
    <location>
        <begin position="38"/>
        <end position="58"/>
    </location>
</feature>
<reference evidence="2" key="1">
    <citation type="submission" date="2019-08" db="EMBL/GenBank/DDBJ databases">
        <authorList>
            <person name="Kucharzyk K."/>
            <person name="Murdoch R.W."/>
            <person name="Higgins S."/>
            <person name="Loffler F."/>
        </authorList>
    </citation>
    <scope>NUCLEOTIDE SEQUENCE</scope>
</reference>